<dbReference type="Pfam" id="PF00672">
    <property type="entry name" value="HAMP"/>
    <property type="match status" value="1"/>
</dbReference>
<keyword evidence="10" id="KW-0902">Two-component regulatory system</keyword>
<dbReference type="Gene3D" id="3.30.450.20">
    <property type="entry name" value="PAS domain"/>
    <property type="match status" value="2"/>
</dbReference>
<evidence type="ECO:0000256" key="1">
    <source>
        <dbReference type="ARBA" id="ARBA00004651"/>
    </source>
</evidence>
<keyword evidence="8" id="KW-0067">ATP-binding</keyword>
<evidence type="ECO:0000256" key="6">
    <source>
        <dbReference type="ARBA" id="ARBA00022741"/>
    </source>
</evidence>
<name>A0A172TGV6_9BACL</name>
<evidence type="ECO:0000256" key="4">
    <source>
        <dbReference type="ARBA" id="ARBA00022679"/>
    </source>
</evidence>
<dbReference type="SMART" id="SM00304">
    <property type="entry name" value="HAMP"/>
    <property type="match status" value="1"/>
</dbReference>
<dbReference type="Proteomes" id="UP000076927">
    <property type="component" value="Chromosome"/>
</dbReference>
<dbReference type="RefSeq" id="WP_068605816.1">
    <property type="nucleotide sequence ID" value="NZ_CP011388.1"/>
</dbReference>
<dbReference type="KEGG" id="pswu:SY83_08320"/>
<dbReference type="PATRIC" id="fig|1178515.4.peg.1655"/>
<evidence type="ECO:0000313" key="14">
    <source>
        <dbReference type="EMBL" id="ANE46279.1"/>
    </source>
</evidence>
<gene>
    <name evidence="14" type="ORF">SY83_08320</name>
</gene>
<evidence type="ECO:0000256" key="11">
    <source>
        <dbReference type="ARBA" id="ARBA00023136"/>
    </source>
</evidence>
<keyword evidence="15" id="KW-1185">Reference proteome</keyword>
<dbReference type="InterPro" id="IPR036890">
    <property type="entry name" value="HATPase_C_sf"/>
</dbReference>
<dbReference type="InterPro" id="IPR050640">
    <property type="entry name" value="Bact_2-comp_sensor_kinase"/>
</dbReference>
<dbReference type="PROSITE" id="PS50885">
    <property type="entry name" value="HAMP"/>
    <property type="match status" value="1"/>
</dbReference>
<dbReference type="SUPFAM" id="SSF55874">
    <property type="entry name" value="ATPase domain of HSP90 chaperone/DNA topoisomerase II/histidine kinase"/>
    <property type="match status" value="1"/>
</dbReference>
<dbReference type="Gene3D" id="6.10.340.10">
    <property type="match status" value="1"/>
</dbReference>
<evidence type="ECO:0000256" key="9">
    <source>
        <dbReference type="ARBA" id="ARBA00022989"/>
    </source>
</evidence>
<feature type="transmembrane region" description="Helical" evidence="12">
    <location>
        <begin position="12"/>
        <end position="34"/>
    </location>
</feature>
<sequence>MKLWRERFKHNGLFVKMFIITVVSMIAVSVIITWTTIRMSEKLFAETFSITNAKVMNQIRESFESFHYSVVIASNNVLQSGAIKRFLTEDYKDPELMRAYYNINQQMKRVKSNLDVYEMGITITGANGVSFSTDRSYWPVSDDELRRHTITKKTLEDPRRLLYQYDIPPFGGGGEPTIIISKAFMERSAGTIYGAMYFAIKENQFKRFYSSYTSTGNDVVIMNKSGRVVSSNRSEMIGNPAMGLLEHARNIEKEGLSYVNSTENGKHYIVLAEYLPSLDMYLVNRIDKETAIGRYIDKQAIVMIIIAVVSVALIIVFLVSRRLTKSLSRLVKQIGNVSKYDFDHYVAVSGTYETRQIGIAFNSMLDELHEYVENLVQSEKKVRNAELAALQQQINPHFLYNTLASIKFMVQQGGKEEAVATIHALISLLQNAIGNVSETITIEQELENLKNYVFINHKRYGDRIKVNYFISPDSMEVVIPKLIIQPFMENAFFHGFNRKAEGSINVLVWHEGDALICEVVDNGDGMRISADDQLPEFKSKRKLFEGIGVRNVHERILLMYGDTYGVTITSKLNEGTKVRIRLPYILKS</sequence>
<keyword evidence="4" id="KW-0808">Transferase</keyword>
<keyword evidence="2" id="KW-1003">Cell membrane</keyword>
<protein>
    <submittedName>
        <fullName evidence="14">Membrane protein</fullName>
    </submittedName>
</protein>
<keyword evidence="9 12" id="KW-1133">Transmembrane helix</keyword>
<evidence type="ECO:0000256" key="7">
    <source>
        <dbReference type="ARBA" id="ARBA00022777"/>
    </source>
</evidence>
<proteinExistence type="predicted"/>
<evidence type="ECO:0000256" key="12">
    <source>
        <dbReference type="SAM" id="Phobius"/>
    </source>
</evidence>
<dbReference type="InterPro" id="IPR010559">
    <property type="entry name" value="Sig_transdc_His_kin_internal"/>
</dbReference>
<evidence type="ECO:0000256" key="10">
    <source>
        <dbReference type="ARBA" id="ARBA00023012"/>
    </source>
</evidence>
<keyword evidence="11 12" id="KW-0472">Membrane</keyword>
<accession>A0A172TGV6</accession>
<evidence type="ECO:0000256" key="2">
    <source>
        <dbReference type="ARBA" id="ARBA00022475"/>
    </source>
</evidence>
<dbReference type="CDD" id="cd06225">
    <property type="entry name" value="HAMP"/>
    <property type="match status" value="1"/>
</dbReference>
<dbReference type="Pfam" id="PF06580">
    <property type="entry name" value="His_kinase"/>
    <property type="match status" value="1"/>
</dbReference>
<dbReference type="AlphaFoldDB" id="A0A172TGV6"/>
<dbReference type="GO" id="GO:0005524">
    <property type="term" value="F:ATP binding"/>
    <property type="evidence" value="ECO:0007669"/>
    <property type="project" value="UniProtKB-KW"/>
</dbReference>
<evidence type="ECO:0000256" key="8">
    <source>
        <dbReference type="ARBA" id="ARBA00022840"/>
    </source>
</evidence>
<evidence type="ECO:0000256" key="5">
    <source>
        <dbReference type="ARBA" id="ARBA00022692"/>
    </source>
</evidence>
<dbReference type="EMBL" id="CP011388">
    <property type="protein sequence ID" value="ANE46279.1"/>
    <property type="molecule type" value="Genomic_DNA"/>
</dbReference>
<feature type="domain" description="HAMP" evidence="13">
    <location>
        <begin position="321"/>
        <end position="373"/>
    </location>
</feature>
<dbReference type="OrthoDB" id="9776552at2"/>
<dbReference type="Gene3D" id="3.30.565.10">
    <property type="entry name" value="Histidine kinase-like ATPase, C-terminal domain"/>
    <property type="match status" value="1"/>
</dbReference>
<reference evidence="14 15" key="1">
    <citation type="submission" date="2015-01" db="EMBL/GenBank/DDBJ databases">
        <title>Paenibacillus swuensis/DY6/whole genome sequencing.</title>
        <authorList>
            <person name="Kim M.K."/>
            <person name="Srinivasan S."/>
            <person name="Lee J.-J."/>
        </authorList>
    </citation>
    <scope>NUCLEOTIDE SEQUENCE [LARGE SCALE GENOMIC DNA]</scope>
    <source>
        <strain evidence="14 15">DY6</strain>
    </source>
</reference>
<comment type="subcellular location">
    <subcellularLocation>
        <location evidence="1">Cell membrane</location>
        <topology evidence="1">Multi-pass membrane protein</topology>
    </subcellularLocation>
</comment>
<dbReference type="GO" id="GO:0005886">
    <property type="term" value="C:plasma membrane"/>
    <property type="evidence" value="ECO:0007669"/>
    <property type="project" value="UniProtKB-SubCell"/>
</dbReference>
<keyword evidence="5 12" id="KW-0812">Transmembrane</keyword>
<dbReference type="Pfam" id="PF02518">
    <property type="entry name" value="HATPase_c"/>
    <property type="match status" value="1"/>
</dbReference>
<dbReference type="STRING" id="1178515.SY83_08320"/>
<feature type="transmembrane region" description="Helical" evidence="12">
    <location>
        <begin position="300"/>
        <end position="319"/>
    </location>
</feature>
<dbReference type="InterPro" id="IPR003594">
    <property type="entry name" value="HATPase_dom"/>
</dbReference>
<keyword evidence="3" id="KW-0597">Phosphoprotein</keyword>
<dbReference type="PANTHER" id="PTHR34220:SF11">
    <property type="entry name" value="SENSOR PROTEIN KINASE HPTS"/>
    <property type="match status" value="1"/>
</dbReference>
<dbReference type="GO" id="GO:0000155">
    <property type="term" value="F:phosphorelay sensor kinase activity"/>
    <property type="evidence" value="ECO:0007669"/>
    <property type="project" value="InterPro"/>
</dbReference>
<keyword evidence="7" id="KW-0418">Kinase</keyword>
<dbReference type="InterPro" id="IPR003660">
    <property type="entry name" value="HAMP_dom"/>
</dbReference>
<evidence type="ECO:0000256" key="3">
    <source>
        <dbReference type="ARBA" id="ARBA00022553"/>
    </source>
</evidence>
<evidence type="ECO:0000259" key="13">
    <source>
        <dbReference type="PROSITE" id="PS50885"/>
    </source>
</evidence>
<organism evidence="14 15">
    <name type="scientific">Paenibacillus swuensis</name>
    <dbReference type="NCBI Taxonomy" id="1178515"/>
    <lineage>
        <taxon>Bacteria</taxon>
        <taxon>Bacillati</taxon>
        <taxon>Bacillota</taxon>
        <taxon>Bacilli</taxon>
        <taxon>Bacillales</taxon>
        <taxon>Paenibacillaceae</taxon>
        <taxon>Paenibacillus</taxon>
    </lineage>
</organism>
<keyword evidence="6" id="KW-0547">Nucleotide-binding</keyword>
<evidence type="ECO:0000313" key="15">
    <source>
        <dbReference type="Proteomes" id="UP000076927"/>
    </source>
</evidence>
<dbReference type="PANTHER" id="PTHR34220">
    <property type="entry name" value="SENSOR HISTIDINE KINASE YPDA"/>
    <property type="match status" value="1"/>
</dbReference>